<organism evidence="1 2">
    <name type="scientific">Sclerotinia sclerotiorum (strain ATCC 18683 / 1980 / Ss-1)</name>
    <name type="common">White mold</name>
    <name type="synonym">Whetzelinia sclerotiorum</name>
    <dbReference type="NCBI Taxonomy" id="665079"/>
    <lineage>
        <taxon>Eukaryota</taxon>
        <taxon>Fungi</taxon>
        <taxon>Dikarya</taxon>
        <taxon>Ascomycota</taxon>
        <taxon>Pezizomycotina</taxon>
        <taxon>Leotiomycetes</taxon>
        <taxon>Helotiales</taxon>
        <taxon>Sclerotiniaceae</taxon>
        <taxon>Sclerotinia</taxon>
    </lineage>
</organism>
<evidence type="ECO:0000313" key="1">
    <source>
        <dbReference type="EMBL" id="EDN91630.1"/>
    </source>
</evidence>
<reference evidence="2" key="1">
    <citation type="journal article" date="2011" name="PLoS Genet.">
        <title>Genomic analysis of the necrotrophic fungal pathogens Sclerotinia sclerotiorum and Botrytis cinerea.</title>
        <authorList>
            <person name="Amselem J."/>
            <person name="Cuomo C.A."/>
            <person name="van Kan J.A."/>
            <person name="Viaud M."/>
            <person name="Benito E.P."/>
            <person name="Couloux A."/>
            <person name="Coutinho P.M."/>
            <person name="de Vries R.P."/>
            <person name="Dyer P.S."/>
            <person name="Fillinger S."/>
            <person name="Fournier E."/>
            <person name="Gout L."/>
            <person name="Hahn M."/>
            <person name="Kohn L."/>
            <person name="Lapalu N."/>
            <person name="Plummer K.M."/>
            <person name="Pradier J.M."/>
            <person name="Quevillon E."/>
            <person name="Sharon A."/>
            <person name="Simon A."/>
            <person name="ten Have A."/>
            <person name="Tudzynski B."/>
            <person name="Tudzynski P."/>
            <person name="Wincker P."/>
            <person name="Andrew M."/>
            <person name="Anthouard V."/>
            <person name="Beever R.E."/>
            <person name="Beffa R."/>
            <person name="Benoit I."/>
            <person name="Bouzid O."/>
            <person name="Brault B."/>
            <person name="Chen Z."/>
            <person name="Choquer M."/>
            <person name="Collemare J."/>
            <person name="Cotton P."/>
            <person name="Danchin E.G."/>
            <person name="Da Silva C."/>
            <person name="Gautier A."/>
            <person name="Giraud C."/>
            <person name="Giraud T."/>
            <person name="Gonzalez C."/>
            <person name="Grossetete S."/>
            <person name="Guldener U."/>
            <person name="Henrissat B."/>
            <person name="Howlett B.J."/>
            <person name="Kodira C."/>
            <person name="Kretschmer M."/>
            <person name="Lappartient A."/>
            <person name="Leroch M."/>
            <person name="Levis C."/>
            <person name="Mauceli E."/>
            <person name="Neuveglise C."/>
            <person name="Oeser B."/>
            <person name="Pearson M."/>
            <person name="Poulain J."/>
            <person name="Poussereau N."/>
            <person name="Quesneville H."/>
            <person name="Rascle C."/>
            <person name="Schumacher J."/>
            <person name="Segurens B."/>
            <person name="Sexton A."/>
            <person name="Silva E."/>
            <person name="Sirven C."/>
            <person name="Soanes D.M."/>
            <person name="Talbot N.J."/>
            <person name="Templeton M."/>
            <person name="Yandava C."/>
            <person name="Yarden O."/>
            <person name="Zeng Q."/>
            <person name="Rollins J.A."/>
            <person name="Lebrun M.H."/>
            <person name="Dickman M."/>
        </authorList>
    </citation>
    <scope>NUCLEOTIDE SEQUENCE [LARGE SCALE GENOMIC DNA]</scope>
    <source>
        <strain evidence="2">ATCC 18683 / 1980 / Ss-1</strain>
    </source>
</reference>
<dbReference type="GeneID" id="5494761"/>
<keyword evidence="2" id="KW-1185">Reference proteome</keyword>
<dbReference type="KEGG" id="ssl:SS1G_01034"/>
<dbReference type="InParanoid" id="A7E6V8"/>
<name>A7E6V8_SCLS1</name>
<evidence type="ECO:0000313" key="2">
    <source>
        <dbReference type="Proteomes" id="UP000001312"/>
    </source>
</evidence>
<dbReference type="HOGENOM" id="CLU_2962248_0_0_1"/>
<sequence>MEFIETILKTKFFGKRSDPAERWTVKVNANSPMTLQSGGTGNLTSPHLISALLLAVTEY</sequence>
<accession>A7E6V8</accession>
<protein>
    <submittedName>
        <fullName evidence="1">Uncharacterized protein</fullName>
    </submittedName>
</protein>
<dbReference type="Proteomes" id="UP000001312">
    <property type="component" value="Unassembled WGS sequence"/>
</dbReference>
<dbReference type="AlphaFoldDB" id="A7E6V8"/>
<gene>
    <name evidence="1" type="ORF">SS1G_01034</name>
</gene>
<proteinExistence type="predicted"/>
<dbReference type="RefSeq" id="XP_001598944.1">
    <property type="nucleotide sequence ID" value="XM_001598894.1"/>
</dbReference>
<dbReference type="EMBL" id="CH476621">
    <property type="protein sequence ID" value="EDN91630.1"/>
    <property type="molecule type" value="Genomic_DNA"/>
</dbReference>